<gene>
    <name evidence="2" type="ORF">HPU229334_08955</name>
</gene>
<dbReference type="STRING" id="35818.HPU229336_03425"/>
<dbReference type="InterPro" id="IPR027853">
    <property type="entry name" value="DUF4492"/>
</dbReference>
<dbReference type="RefSeq" id="WP_054195471.1">
    <property type="nucleotide sequence ID" value="NZ_CALUQK010000002.1"/>
</dbReference>
<comment type="caution">
    <text evidence="2">The sequence shown here is derived from an EMBL/GenBank/DDBJ whole genome shotgun (WGS) entry which is preliminary data.</text>
</comment>
<protein>
    <submittedName>
        <fullName evidence="2">Uncharacterized protein</fullName>
    </submittedName>
</protein>
<dbReference type="AlphaFoldDB" id="A0A0N0LT05"/>
<dbReference type="Proteomes" id="UP000037997">
    <property type="component" value="Unassembled WGS sequence"/>
</dbReference>
<keyword evidence="1" id="KW-0472">Membrane</keyword>
<reference evidence="2 3" key="1">
    <citation type="submission" date="2014-06" db="EMBL/GenBank/DDBJ databases">
        <title>Helicobacter pullorum isolates in fresh chicken meat - phenotypic and genotypic features.</title>
        <authorList>
            <person name="Borges V."/>
            <person name="Santos A."/>
            <person name="Correia C.B."/>
            <person name="Saraiva M."/>
            <person name="Menard A."/>
            <person name="Vieira L."/>
            <person name="Sampaio D.A."/>
            <person name="Gomes J.P."/>
            <person name="Oleastro M."/>
        </authorList>
    </citation>
    <scope>NUCLEOTIDE SEQUENCE [LARGE SCALE GENOMIC DNA]</scope>
    <source>
        <strain evidence="2 3">229334/12</strain>
    </source>
</reference>
<sequence length="69" mass="8436">MKILQKFFYFYYDGFRNMTLGKSLWVVIIVKLLIIFGFLKIYIYDNSLRAKFQTQEEKSEFVSKNLMEF</sequence>
<name>A0A0N0LT05_9HELI</name>
<evidence type="ECO:0000313" key="2">
    <source>
        <dbReference type="EMBL" id="KPH55388.1"/>
    </source>
</evidence>
<dbReference type="GeneID" id="93196119"/>
<keyword evidence="1" id="KW-1133">Transmembrane helix</keyword>
<accession>A0A0N0LT05</accession>
<evidence type="ECO:0000313" key="3">
    <source>
        <dbReference type="Proteomes" id="UP000037997"/>
    </source>
</evidence>
<dbReference type="EMBL" id="JNOC01000044">
    <property type="protein sequence ID" value="KPH55388.1"/>
    <property type="molecule type" value="Genomic_DNA"/>
</dbReference>
<evidence type="ECO:0000256" key="1">
    <source>
        <dbReference type="SAM" id="Phobius"/>
    </source>
</evidence>
<feature type="transmembrane region" description="Helical" evidence="1">
    <location>
        <begin position="24"/>
        <end position="43"/>
    </location>
</feature>
<proteinExistence type="predicted"/>
<dbReference type="PATRIC" id="fig|35818.11.peg.1770"/>
<keyword evidence="1" id="KW-0812">Transmembrane</keyword>
<organism evidence="2 3">
    <name type="scientific">Helicobacter pullorum</name>
    <dbReference type="NCBI Taxonomy" id="35818"/>
    <lineage>
        <taxon>Bacteria</taxon>
        <taxon>Pseudomonadati</taxon>
        <taxon>Campylobacterota</taxon>
        <taxon>Epsilonproteobacteria</taxon>
        <taxon>Campylobacterales</taxon>
        <taxon>Helicobacteraceae</taxon>
        <taxon>Helicobacter</taxon>
    </lineage>
</organism>
<dbReference type="Pfam" id="PF14899">
    <property type="entry name" value="DUF4492"/>
    <property type="match status" value="1"/>
</dbReference>